<dbReference type="eggNOG" id="KOG1358">
    <property type="taxonomic scope" value="Eukaryota"/>
</dbReference>
<dbReference type="InParanoid" id="F2UJI9"/>
<dbReference type="GO" id="GO:0030170">
    <property type="term" value="F:pyridoxal phosphate binding"/>
    <property type="evidence" value="ECO:0007669"/>
    <property type="project" value="InterPro"/>
</dbReference>
<dbReference type="OrthoDB" id="3168162at2759"/>
<dbReference type="Gene3D" id="3.40.640.10">
    <property type="entry name" value="Type I PLP-dependent aspartate aminotransferase-like (Major domain)"/>
    <property type="match status" value="1"/>
</dbReference>
<dbReference type="GeneID" id="16071191"/>
<dbReference type="STRING" id="946362.F2UJI9"/>
<name>F2UJI9_SALR5</name>
<dbReference type="AlphaFoldDB" id="F2UJI9"/>
<evidence type="ECO:0000256" key="10">
    <source>
        <dbReference type="ARBA" id="ARBA00023315"/>
    </source>
</evidence>
<dbReference type="SUPFAM" id="SSF53383">
    <property type="entry name" value="PLP-dependent transferases"/>
    <property type="match status" value="1"/>
</dbReference>
<dbReference type="GO" id="GO:0046512">
    <property type="term" value="P:sphingosine biosynthetic process"/>
    <property type="evidence" value="ECO:0007669"/>
    <property type="project" value="TreeGrafter"/>
</dbReference>
<comment type="pathway">
    <text evidence="2">Lipid metabolism; sphingolipid metabolism.</text>
</comment>
<comment type="cofactor">
    <cofactor evidence="1">
        <name>pyridoxal 5'-phosphate</name>
        <dbReference type="ChEBI" id="CHEBI:597326"/>
    </cofactor>
</comment>
<dbReference type="Pfam" id="PF00155">
    <property type="entry name" value="Aminotran_1_2"/>
    <property type="match status" value="1"/>
</dbReference>
<protein>
    <recommendedName>
        <fullName evidence="5">serine C-palmitoyltransferase</fullName>
        <ecNumber evidence="5">2.3.1.50</ecNumber>
    </recommendedName>
</protein>
<evidence type="ECO:0000256" key="8">
    <source>
        <dbReference type="ARBA" id="ARBA00022919"/>
    </source>
</evidence>
<feature type="transmembrane region" description="Helical" evidence="11">
    <location>
        <begin position="20"/>
        <end position="38"/>
    </location>
</feature>
<keyword evidence="14" id="KW-1185">Reference proteome</keyword>
<dbReference type="EC" id="2.3.1.50" evidence="5"/>
<dbReference type="KEGG" id="sre:PTSG_08381"/>
<evidence type="ECO:0000256" key="6">
    <source>
        <dbReference type="ARBA" id="ARBA00022679"/>
    </source>
</evidence>
<dbReference type="InterPro" id="IPR050087">
    <property type="entry name" value="AON_synthase_class-II"/>
</dbReference>
<dbReference type="EMBL" id="GL832977">
    <property type="protein sequence ID" value="EGD77288.1"/>
    <property type="molecule type" value="Genomic_DNA"/>
</dbReference>
<evidence type="ECO:0000256" key="7">
    <source>
        <dbReference type="ARBA" id="ARBA00022898"/>
    </source>
</evidence>
<evidence type="ECO:0000313" key="13">
    <source>
        <dbReference type="EMBL" id="EGD77288.1"/>
    </source>
</evidence>
<keyword evidence="11" id="KW-1133">Transmembrane helix</keyword>
<keyword evidence="11" id="KW-0472">Membrane</keyword>
<feature type="domain" description="Aminotransferase class I/classII large" evidence="12">
    <location>
        <begin position="118"/>
        <end position="393"/>
    </location>
</feature>
<keyword evidence="7" id="KW-0663">Pyridoxal phosphate</keyword>
<evidence type="ECO:0000256" key="3">
    <source>
        <dbReference type="ARBA" id="ARBA00004991"/>
    </source>
</evidence>
<dbReference type="GO" id="GO:0016020">
    <property type="term" value="C:membrane"/>
    <property type="evidence" value="ECO:0007669"/>
    <property type="project" value="GOC"/>
</dbReference>
<reference evidence="13" key="1">
    <citation type="submission" date="2009-08" db="EMBL/GenBank/DDBJ databases">
        <title>Annotation of Salpingoeca rosetta.</title>
        <authorList>
            <consortium name="The Broad Institute Genome Sequencing Platform"/>
            <person name="Russ C."/>
            <person name="Cuomo C."/>
            <person name="Burger G."/>
            <person name="Gray M.W."/>
            <person name="Holland P.W.H."/>
            <person name="King N."/>
            <person name="Lang F.B.F."/>
            <person name="Roger A.J."/>
            <person name="Ruiz-Trillo I."/>
            <person name="Young S.K."/>
            <person name="Zeng Q."/>
            <person name="Gargeya S."/>
            <person name="Alvarado L."/>
            <person name="Berlin A."/>
            <person name="Chapman S.B."/>
            <person name="Chen Z."/>
            <person name="Freedman E."/>
            <person name="Gellesch M."/>
            <person name="Goldberg J."/>
            <person name="Griggs A."/>
            <person name="Gujja S."/>
            <person name="Heilman E."/>
            <person name="Heiman D."/>
            <person name="Howarth C."/>
            <person name="Mehta T."/>
            <person name="Neiman D."/>
            <person name="Pearson M."/>
            <person name="Roberts A."/>
            <person name="Saif S."/>
            <person name="Shea T."/>
            <person name="Shenoy N."/>
            <person name="Sisk P."/>
            <person name="Stolte C."/>
            <person name="Sykes S."/>
            <person name="White J."/>
            <person name="Yandava C."/>
            <person name="Haas B."/>
            <person name="Nusbaum C."/>
            <person name="Birren B."/>
        </authorList>
    </citation>
    <scope>NUCLEOTIDE SEQUENCE [LARGE SCALE GENOMIC DNA]</scope>
    <source>
        <strain evidence="13">ATCC 50818</strain>
    </source>
</reference>
<organism evidence="14">
    <name type="scientific">Salpingoeca rosetta (strain ATCC 50818 / BSB-021)</name>
    <dbReference type="NCBI Taxonomy" id="946362"/>
    <lineage>
        <taxon>Eukaryota</taxon>
        <taxon>Choanoflagellata</taxon>
        <taxon>Craspedida</taxon>
        <taxon>Salpingoecidae</taxon>
        <taxon>Salpingoeca</taxon>
    </lineage>
</organism>
<comment type="similarity">
    <text evidence="4">Belongs to the class-II pyridoxal-phosphate-dependent aminotransferase family.</text>
</comment>
<accession>F2UJI9</accession>
<keyword evidence="10" id="KW-0012">Acyltransferase</keyword>
<dbReference type="GO" id="GO:0005783">
    <property type="term" value="C:endoplasmic reticulum"/>
    <property type="evidence" value="ECO:0007669"/>
    <property type="project" value="TreeGrafter"/>
</dbReference>
<evidence type="ECO:0000256" key="1">
    <source>
        <dbReference type="ARBA" id="ARBA00001933"/>
    </source>
</evidence>
<dbReference type="GO" id="GO:0004758">
    <property type="term" value="F:serine C-palmitoyltransferase activity"/>
    <property type="evidence" value="ECO:0007669"/>
    <property type="project" value="TreeGrafter"/>
</dbReference>
<dbReference type="FunCoup" id="F2UJI9">
    <property type="interactions" value="1631"/>
</dbReference>
<evidence type="ECO:0000256" key="2">
    <source>
        <dbReference type="ARBA" id="ARBA00004760"/>
    </source>
</evidence>
<dbReference type="RefSeq" id="XP_004990632.1">
    <property type="nucleotide sequence ID" value="XM_004990575.1"/>
</dbReference>
<proteinExistence type="inferred from homology"/>
<evidence type="ECO:0000256" key="4">
    <source>
        <dbReference type="ARBA" id="ARBA00008392"/>
    </source>
</evidence>
<evidence type="ECO:0000259" key="12">
    <source>
        <dbReference type="Pfam" id="PF00155"/>
    </source>
</evidence>
<evidence type="ECO:0000256" key="11">
    <source>
        <dbReference type="SAM" id="Phobius"/>
    </source>
</evidence>
<dbReference type="OMA" id="ITIRHAI"/>
<dbReference type="GO" id="GO:0046513">
    <property type="term" value="P:ceramide biosynthetic process"/>
    <property type="evidence" value="ECO:0007669"/>
    <property type="project" value="TreeGrafter"/>
</dbReference>
<keyword evidence="9" id="KW-0443">Lipid metabolism</keyword>
<dbReference type="InterPro" id="IPR015422">
    <property type="entry name" value="PyrdxlP-dep_Trfase_small"/>
</dbReference>
<dbReference type="Proteomes" id="UP000007799">
    <property type="component" value="Unassembled WGS sequence"/>
</dbReference>
<keyword evidence="6" id="KW-0808">Transferase</keyword>
<dbReference type="InterPro" id="IPR004839">
    <property type="entry name" value="Aminotransferase_I/II_large"/>
</dbReference>
<sequence>MSSTERLHPLLEVFTVWDVPTFHLVIEGVLIALLVYVFSLKRYRPKQRNVKLTKQEEEELLREWKPEPLVEPVKEHLPDEGPVVEGVAGVTLTIGGEEKINMGTYNFLGLVGDKRAEKGLEASRSKVVFFKHNDMKDLKAKLEEQAVIDRKDRNKAMATRRFIVVEGIYANTGQICPLDELVKLKYQYKVRLVVEESMSFGVLGASGKGVTEHFNVKMEDVDMVCVSLGMSLGSIGGFCCGRSFVVDHQRLSGQGYCFSASLPPLLANAAISNLNVLDSGEGKDLLRSLRANIAHVQKRVQQIEEFEWSGAPGSAVVHVHISPAAAKRNSISTHNQEDHVLEDMCNKALAEGVAFVRANYIVTEEKFPRRPSIRLAVSAKHTQEHLDQALDVLARIAKTTLSN</sequence>
<gene>
    <name evidence="13" type="ORF">PTSG_08381</name>
</gene>
<dbReference type="InterPro" id="IPR015421">
    <property type="entry name" value="PyrdxlP-dep_Trfase_major"/>
</dbReference>
<keyword evidence="11" id="KW-0812">Transmembrane</keyword>
<comment type="pathway">
    <text evidence="3">Sphingolipid metabolism.</text>
</comment>
<evidence type="ECO:0000256" key="9">
    <source>
        <dbReference type="ARBA" id="ARBA00023098"/>
    </source>
</evidence>
<dbReference type="PANTHER" id="PTHR13693:SF2">
    <property type="entry name" value="SERINE PALMITOYLTRANSFERASE 1"/>
    <property type="match status" value="1"/>
</dbReference>
<evidence type="ECO:0000256" key="5">
    <source>
        <dbReference type="ARBA" id="ARBA00013220"/>
    </source>
</evidence>
<keyword evidence="8" id="KW-0746">Sphingolipid metabolism</keyword>
<dbReference type="PANTHER" id="PTHR13693">
    <property type="entry name" value="CLASS II AMINOTRANSFERASE/8-AMINO-7-OXONONANOATE SYNTHASE"/>
    <property type="match status" value="1"/>
</dbReference>
<dbReference type="Gene3D" id="3.90.1150.10">
    <property type="entry name" value="Aspartate Aminotransferase, domain 1"/>
    <property type="match status" value="1"/>
</dbReference>
<dbReference type="InterPro" id="IPR015424">
    <property type="entry name" value="PyrdxlP-dep_Trfase"/>
</dbReference>
<evidence type="ECO:0000313" key="14">
    <source>
        <dbReference type="Proteomes" id="UP000007799"/>
    </source>
</evidence>